<sequence>MYKHDVLTDFVLFKCNYYVKSVMAVLKVTNDERLIKSFRNRLLCQFLLNCLGSAVHPEPYGFGVKKYSMLIQIKLKNFSPLGMISNESQIKF</sequence>
<dbReference type="AlphaFoldDB" id="A0A232EII3"/>
<gene>
    <name evidence="1" type="ORF">TSAR_015530</name>
</gene>
<evidence type="ECO:0000313" key="2">
    <source>
        <dbReference type="Proteomes" id="UP000215335"/>
    </source>
</evidence>
<name>A0A232EII3_9HYME</name>
<reference evidence="1 2" key="1">
    <citation type="journal article" date="2017" name="Curr. Biol.">
        <title>The Evolution of Venom by Co-option of Single-Copy Genes.</title>
        <authorList>
            <person name="Martinson E.O."/>
            <person name="Mrinalini"/>
            <person name="Kelkar Y.D."/>
            <person name="Chang C.H."/>
            <person name="Werren J.H."/>
        </authorList>
    </citation>
    <scope>NUCLEOTIDE SEQUENCE [LARGE SCALE GENOMIC DNA]</scope>
    <source>
        <strain evidence="1 2">Alberta</strain>
        <tissue evidence="1">Whole body</tissue>
    </source>
</reference>
<proteinExistence type="predicted"/>
<dbReference type="EMBL" id="NNAY01004261">
    <property type="protein sequence ID" value="OXU18132.1"/>
    <property type="molecule type" value="Genomic_DNA"/>
</dbReference>
<accession>A0A232EII3</accession>
<keyword evidence="2" id="KW-1185">Reference proteome</keyword>
<comment type="caution">
    <text evidence="1">The sequence shown here is derived from an EMBL/GenBank/DDBJ whole genome shotgun (WGS) entry which is preliminary data.</text>
</comment>
<protein>
    <submittedName>
        <fullName evidence="1">Uncharacterized protein</fullName>
    </submittedName>
</protein>
<dbReference type="Proteomes" id="UP000215335">
    <property type="component" value="Unassembled WGS sequence"/>
</dbReference>
<evidence type="ECO:0000313" key="1">
    <source>
        <dbReference type="EMBL" id="OXU18132.1"/>
    </source>
</evidence>
<organism evidence="1 2">
    <name type="scientific">Trichomalopsis sarcophagae</name>
    <dbReference type="NCBI Taxonomy" id="543379"/>
    <lineage>
        <taxon>Eukaryota</taxon>
        <taxon>Metazoa</taxon>
        <taxon>Ecdysozoa</taxon>
        <taxon>Arthropoda</taxon>
        <taxon>Hexapoda</taxon>
        <taxon>Insecta</taxon>
        <taxon>Pterygota</taxon>
        <taxon>Neoptera</taxon>
        <taxon>Endopterygota</taxon>
        <taxon>Hymenoptera</taxon>
        <taxon>Apocrita</taxon>
        <taxon>Proctotrupomorpha</taxon>
        <taxon>Chalcidoidea</taxon>
        <taxon>Pteromalidae</taxon>
        <taxon>Pteromalinae</taxon>
        <taxon>Trichomalopsis</taxon>
    </lineage>
</organism>